<keyword evidence="5" id="KW-0067">ATP-binding</keyword>
<comment type="caution">
    <text evidence="9">The sequence shown here is derived from an EMBL/GenBank/DDBJ whole genome shotgun (WGS) entry which is preliminary data.</text>
</comment>
<dbReference type="InterPro" id="IPR003714">
    <property type="entry name" value="PhoH"/>
</dbReference>
<feature type="domain" description="PhoH-like protein" evidence="8">
    <location>
        <begin position="123"/>
        <end position="326"/>
    </location>
</feature>
<dbReference type="GO" id="GO:0005829">
    <property type="term" value="C:cytosol"/>
    <property type="evidence" value="ECO:0007669"/>
    <property type="project" value="TreeGrafter"/>
</dbReference>
<organism evidence="9 10">
    <name type="scientific">Enhygromyxa salina</name>
    <dbReference type="NCBI Taxonomy" id="215803"/>
    <lineage>
        <taxon>Bacteria</taxon>
        <taxon>Pseudomonadati</taxon>
        <taxon>Myxococcota</taxon>
        <taxon>Polyangia</taxon>
        <taxon>Nannocystales</taxon>
        <taxon>Nannocystaceae</taxon>
        <taxon>Enhygromyxa</taxon>
    </lineage>
</organism>
<evidence type="ECO:0000313" key="9">
    <source>
        <dbReference type="EMBL" id="PRP91964.1"/>
    </source>
</evidence>
<keyword evidence="4" id="KW-0547">Nucleotide-binding</keyword>
<dbReference type="InterPro" id="IPR051451">
    <property type="entry name" value="PhoH2-like"/>
</dbReference>
<dbReference type="Pfam" id="PF02562">
    <property type="entry name" value="PhoH"/>
    <property type="match status" value="1"/>
</dbReference>
<dbReference type="InterPro" id="IPR027417">
    <property type="entry name" value="P-loop_NTPase"/>
</dbReference>
<evidence type="ECO:0000256" key="3">
    <source>
        <dbReference type="ARBA" id="ARBA00022490"/>
    </source>
</evidence>
<dbReference type="PANTHER" id="PTHR30473">
    <property type="entry name" value="PROTEIN PHOH"/>
    <property type="match status" value="1"/>
</dbReference>
<accession>A0A2S9XGG3</accession>
<gene>
    <name evidence="9" type="primary">ybeZ</name>
    <name evidence="9" type="ORF">ENSA5_51750</name>
</gene>
<feature type="region of interest" description="Disordered" evidence="7">
    <location>
        <begin position="329"/>
        <end position="354"/>
    </location>
</feature>
<sequence>MVIATEDHVVSSETRKLVFNDQRALQLVLGSPSESKRTVAELERSTGVALHVRGTEVTLNGEAEGLDLVERLLKQMFGLARTGRPMLPTDVARGIEILSKDPEAELTAVYDDVIITKSSGKAISPRSLAQKHYVDSMRRNNLVFGVGPAGTGKTFLAVAMAVRRLQDKQVRRIILSRPAVEAGENLGFLPGTLEEKVSPYMRPLYDGLYDMLDGPKVQRMMEQGVIEIAPLAYMRGRTLNDAFVILDEAQNTTREQMKMLLTRIGIGTWTVVTGDPSQRDLDGRERSGLNHAIRVLSGVPSVSVCKFTGNDVMRHPLVQDIVRAYEQDTRERAERREERRAQQHGQARERGRDG</sequence>
<keyword evidence="10" id="KW-1185">Reference proteome</keyword>
<evidence type="ECO:0000256" key="4">
    <source>
        <dbReference type="ARBA" id="ARBA00022741"/>
    </source>
</evidence>
<name>A0A2S9XGG3_9BACT</name>
<evidence type="ECO:0000256" key="7">
    <source>
        <dbReference type="SAM" id="MobiDB-lite"/>
    </source>
</evidence>
<proteinExistence type="inferred from homology"/>
<evidence type="ECO:0000259" key="8">
    <source>
        <dbReference type="Pfam" id="PF02562"/>
    </source>
</evidence>
<dbReference type="Gene3D" id="3.40.50.300">
    <property type="entry name" value="P-loop containing nucleotide triphosphate hydrolases"/>
    <property type="match status" value="1"/>
</dbReference>
<comment type="subcellular location">
    <subcellularLocation>
        <location evidence="1">Cytoplasm</location>
    </subcellularLocation>
</comment>
<reference evidence="9 10" key="1">
    <citation type="submission" date="2018-03" db="EMBL/GenBank/DDBJ databases">
        <title>Draft Genome Sequences of the Obligatory Marine Myxobacteria Enhygromyxa salina SWB005.</title>
        <authorList>
            <person name="Poehlein A."/>
            <person name="Moghaddam J.A."/>
            <person name="Harms H."/>
            <person name="Alanjari M."/>
            <person name="Koenig G.M."/>
            <person name="Daniel R."/>
            <person name="Schaeberle T.F."/>
        </authorList>
    </citation>
    <scope>NUCLEOTIDE SEQUENCE [LARGE SCALE GENOMIC DNA]</scope>
    <source>
        <strain evidence="9 10">SWB005</strain>
    </source>
</reference>
<dbReference type="GO" id="GO:0005524">
    <property type="term" value="F:ATP binding"/>
    <property type="evidence" value="ECO:0007669"/>
    <property type="project" value="UniProtKB-KW"/>
</dbReference>
<comment type="similarity">
    <text evidence="2">Belongs to the PhoH family.</text>
</comment>
<dbReference type="SUPFAM" id="SSF52540">
    <property type="entry name" value="P-loop containing nucleoside triphosphate hydrolases"/>
    <property type="match status" value="1"/>
</dbReference>
<dbReference type="AlphaFoldDB" id="A0A2S9XGG3"/>
<evidence type="ECO:0000256" key="5">
    <source>
        <dbReference type="ARBA" id="ARBA00022840"/>
    </source>
</evidence>
<dbReference type="EMBL" id="PVNK01000227">
    <property type="protein sequence ID" value="PRP91964.1"/>
    <property type="molecule type" value="Genomic_DNA"/>
</dbReference>
<dbReference type="PANTHER" id="PTHR30473:SF1">
    <property type="entry name" value="PHOH-LIKE PROTEIN"/>
    <property type="match status" value="1"/>
</dbReference>
<dbReference type="Proteomes" id="UP000237968">
    <property type="component" value="Unassembled WGS sequence"/>
</dbReference>
<evidence type="ECO:0000256" key="6">
    <source>
        <dbReference type="ARBA" id="ARBA00039970"/>
    </source>
</evidence>
<protein>
    <recommendedName>
        <fullName evidence="6">PhoH-like protein</fullName>
    </recommendedName>
</protein>
<evidence type="ECO:0000256" key="1">
    <source>
        <dbReference type="ARBA" id="ARBA00004496"/>
    </source>
</evidence>
<evidence type="ECO:0000256" key="2">
    <source>
        <dbReference type="ARBA" id="ARBA00010393"/>
    </source>
</evidence>
<evidence type="ECO:0000313" key="10">
    <source>
        <dbReference type="Proteomes" id="UP000237968"/>
    </source>
</evidence>
<keyword evidence="3" id="KW-0963">Cytoplasm</keyword>
<dbReference type="FunFam" id="3.40.50.300:FF:000013">
    <property type="entry name" value="PhoH family ATPase"/>
    <property type="match status" value="1"/>
</dbReference>